<dbReference type="GO" id="GO:0003677">
    <property type="term" value="F:DNA binding"/>
    <property type="evidence" value="ECO:0007669"/>
    <property type="project" value="UniProtKB-UniRule"/>
</dbReference>
<keyword evidence="11 17" id="KW-0267">Excision nuclease</keyword>
<dbReference type="PANTHER" id="PTHR43152:SF3">
    <property type="entry name" value="UVRABC SYSTEM PROTEIN A"/>
    <property type="match status" value="1"/>
</dbReference>
<evidence type="ECO:0000313" key="19">
    <source>
        <dbReference type="EMBL" id="HGW91840.1"/>
    </source>
</evidence>
<name>A0A7C4YCU0_UNCW3</name>
<dbReference type="InterPro" id="IPR004602">
    <property type="entry name" value="UvrA"/>
</dbReference>
<comment type="caution">
    <text evidence="19">The sequence shown here is derived from an EMBL/GenBank/DDBJ whole genome shotgun (WGS) entry which is preliminary data.</text>
</comment>
<evidence type="ECO:0000256" key="6">
    <source>
        <dbReference type="ARBA" id="ARBA00022763"/>
    </source>
</evidence>
<keyword evidence="5 17" id="KW-0547">Nucleotide-binding</keyword>
<keyword evidence="12 17" id="KW-0238">DNA-binding</keyword>
<evidence type="ECO:0000256" key="17">
    <source>
        <dbReference type="HAMAP-Rule" id="MF_00205"/>
    </source>
</evidence>
<dbReference type="InterPro" id="IPR027417">
    <property type="entry name" value="P-loop_NTPase"/>
</dbReference>
<dbReference type="EMBL" id="DTHG01000060">
    <property type="protein sequence ID" value="HGW91840.1"/>
    <property type="molecule type" value="Genomic_DNA"/>
</dbReference>
<dbReference type="GO" id="GO:0009380">
    <property type="term" value="C:excinuclease repair complex"/>
    <property type="evidence" value="ECO:0007669"/>
    <property type="project" value="InterPro"/>
</dbReference>
<dbReference type="PROSITE" id="PS50893">
    <property type="entry name" value="ABC_TRANSPORTER_2"/>
    <property type="match status" value="1"/>
</dbReference>
<comment type="similarity">
    <text evidence="14 17">Belongs to the ABC transporter superfamily. UvrA family.</text>
</comment>
<dbReference type="GO" id="GO:0009381">
    <property type="term" value="F:excinuclease ABC activity"/>
    <property type="evidence" value="ECO:0007669"/>
    <property type="project" value="UniProtKB-UniRule"/>
</dbReference>
<dbReference type="NCBIfam" id="TIGR00630">
    <property type="entry name" value="uvra"/>
    <property type="match status" value="1"/>
</dbReference>
<reference evidence="19" key="1">
    <citation type="journal article" date="2020" name="mSystems">
        <title>Genome- and Community-Level Interaction Insights into Carbon Utilization and Element Cycling Functions of Hydrothermarchaeota in Hydrothermal Sediment.</title>
        <authorList>
            <person name="Zhou Z."/>
            <person name="Liu Y."/>
            <person name="Xu W."/>
            <person name="Pan J."/>
            <person name="Luo Z.H."/>
            <person name="Li M."/>
        </authorList>
    </citation>
    <scope>NUCLEOTIDE SEQUENCE [LARGE SCALE GENOMIC DNA]</scope>
    <source>
        <strain evidence="19">SpSt-780</strain>
    </source>
</reference>
<dbReference type="Gene3D" id="1.10.8.280">
    <property type="entry name" value="ABC transporter ATPase domain-like"/>
    <property type="match status" value="2"/>
</dbReference>
<evidence type="ECO:0000256" key="12">
    <source>
        <dbReference type="ARBA" id="ARBA00023125"/>
    </source>
</evidence>
<dbReference type="InterPro" id="IPR003439">
    <property type="entry name" value="ABC_transporter-like_ATP-bd"/>
</dbReference>
<protein>
    <recommendedName>
        <fullName evidence="15 17">UvrABC system protein A</fullName>
        <shortName evidence="17">UvrA protein</shortName>
    </recommendedName>
    <alternativeName>
        <fullName evidence="16 17">Excinuclease ABC subunit A</fullName>
    </alternativeName>
</protein>
<keyword evidence="6 17" id="KW-0227">DNA damage</keyword>
<keyword evidence="10 17" id="KW-0067">ATP-binding</keyword>
<dbReference type="GO" id="GO:0006289">
    <property type="term" value="P:nucleotide-excision repair"/>
    <property type="evidence" value="ECO:0007669"/>
    <property type="project" value="UniProtKB-UniRule"/>
</dbReference>
<keyword evidence="7 17" id="KW-0228">DNA excision</keyword>
<evidence type="ECO:0000256" key="16">
    <source>
        <dbReference type="ARBA" id="ARBA00042156"/>
    </source>
</evidence>
<dbReference type="FunFam" id="1.20.1580.10:FF:000002">
    <property type="entry name" value="UvrABC system protein A"/>
    <property type="match status" value="1"/>
</dbReference>
<evidence type="ECO:0000256" key="11">
    <source>
        <dbReference type="ARBA" id="ARBA00022881"/>
    </source>
</evidence>
<dbReference type="HAMAP" id="MF_00205">
    <property type="entry name" value="UvrA"/>
    <property type="match status" value="1"/>
</dbReference>
<dbReference type="Gene3D" id="3.30.190.20">
    <property type="match status" value="1"/>
</dbReference>
<evidence type="ECO:0000256" key="4">
    <source>
        <dbReference type="ARBA" id="ARBA00022737"/>
    </source>
</evidence>
<dbReference type="NCBIfam" id="NF001503">
    <property type="entry name" value="PRK00349.1"/>
    <property type="match status" value="1"/>
</dbReference>
<dbReference type="GO" id="GO:0009432">
    <property type="term" value="P:SOS response"/>
    <property type="evidence" value="ECO:0007669"/>
    <property type="project" value="UniProtKB-UniRule"/>
</dbReference>
<keyword evidence="13 17" id="KW-0234">DNA repair</keyword>
<dbReference type="InterPro" id="IPR041102">
    <property type="entry name" value="UvrA_inter"/>
</dbReference>
<feature type="domain" description="ABC transporter" evidence="18">
    <location>
        <begin position="585"/>
        <end position="914"/>
    </location>
</feature>
<dbReference type="Pfam" id="PF17755">
    <property type="entry name" value="UvrA_DNA-bind"/>
    <property type="match status" value="1"/>
</dbReference>
<gene>
    <name evidence="17 19" type="primary">uvrA</name>
    <name evidence="19" type="ORF">ENV67_04790</name>
</gene>
<comment type="subunit">
    <text evidence="17">Forms a heterotetramer with UvrB during the search for lesions.</text>
</comment>
<dbReference type="CDD" id="cd03270">
    <property type="entry name" value="ABC_UvrA_I"/>
    <property type="match status" value="1"/>
</dbReference>
<proteinExistence type="inferred from homology"/>
<comment type="subcellular location">
    <subcellularLocation>
        <location evidence="1 17">Cytoplasm</location>
    </subcellularLocation>
</comment>
<dbReference type="AlphaFoldDB" id="A0A7C4YCU0"/>
<feature type="zinc finger region" description="C4-type" evidence="17">
    <location>
        <begin position="717"/>
        <end position="743"/>
    </location>
</feature>
<keyword evidence="17" id="KW-0742">SOS response</keyword>
<evidence type="ECO:0000256" key="1">
    <source>
        <dbReference type="ARBA" id="ARBA00004496"/>
    </source>
</evidence>
<dbReference type="GO" id="GO:0008270">
    <property type="term" value="F:zinc ion binding"/>
    <property type="evidence" value="ECO:0007669"/>
    <property type="project" value="UniProtKB-UniRule"/>
</dbReference>
<dbReference type="GO" id="GO:0016887">
    <property type="term" value="F:ATP hydrolysis activity"/>
    <property type="evidence" value="ECO:0007669"/>
    <property type="project" value="InterPro"/>
</dbReference>
<dbReference type="InterPro" id="IPR041552">
    <property type="entry name" value="UvrA_DNA-bd"/>
</dbReference>
<dbReference type="Gene3D" id="1.20.1580.10">
    <property type="entry name" value="ABC transporter ATPase like domain"/>
    <property type="match status" value="4"/>
</dbReference>
<dbReference type="CDD" id="cd03271">
    <property type="entry name" value="ABC_UvrA_II"/>
    <property type="match status" value="1"/>
</dbReference>
<evidence type="ECO:0000256" key="3">
    <source>
        <dbReference type="ARBA" id="ARBA00022723"/>
    </source>
</evidence>
<evidence type="ECO:0000256" key="10">
    <source>
        <dbReference type="ARBA" id="ARBA00022840"/>
    </source>
</evidence>
<organism evidence="19">
    <name type="scientific">candidate division WOR-3 bacterium</name>
    <dbReference type="NCBI Taxonomy" id="2052148"/>
    <lineage>
        <taxon>Bacteria</taxon>
        <taxon>Bacteria division WOR-3</taxon>
    </lineage>
</organism>
<evidence type="ECO:0000256" key="15">
    <source>
        <dbReference type="ARBA" id="ARBA00039316"/>
    </source>
</evidence>
<evidence type="ECO:0000256" key="8">
    <source>
        <dbReference type="ARBA" id="ARBA00022771"/>
    </source>
</evidence>
<evidence type="ECO:0000256" key="14">
    <source>
        <dbReference type="ARBA" id="ARBA00038000"/>
    </source>
</evidence>
<dbReference type="InterPro" id="IPR003593">
    <property type="entry name" value="AAA+_ATPase"/>
</dbReference>
<keyword evidence="4 17" id="KW-0677">Repeat</keyword>
<dbReference type="Pfam" id="PF17760">
    <property type="entry name" value="UvrA_inter"/>
    <property type="match status" value="1"/>
</dbReference>
<keyword evidence="9 17" id="KW-0862">Zinc</keyword>
<dbReference type="GO" id="GO:0005737">
    <property type="term" value="C:cytoplasm"/>
    <property type="evidence" value="ECO:0007669"/>
    <property type="project" value="UniProtKB-SubCell"/>
</dbReference>
<evidence type="ECO:0000256" key="2">
    <source>
        <dbReference type="ARBA" id="ARBA00022490"/>
    </source>
</evidence>
<sequence length="919" mass="102884">MQDSIRVRGARVHNLKNIDVDIPRNKFVVITGISGSGKSSLAFDTVYAEGQRRYVESLSAYARQFLGVMDKPDVERIEGLSPAISIEQRKISKNPRSTVGTVTEIYDYLRVLFARIGKPYCYICGNEISARTLDEIVDEILKDWDKEKVLIISPVVEGKKGTFRELFEGLLRSGYIRVIVDGIQVDIDEGIPNLEKQKKHSIYVVIDRLQVSKEVISRITQSVEIGIKMGEGKIIVRSAEGKEKIYNEKLACPKCGISFPEISPRLFSFNSPYGACEECSGLGSKIEIDPELLVKDSDISILDGALEYIGEPRGSFYYTLKWLASRYRVSLSTPFYKLPDDFKNALFFGDSDFEGLSNIMLKRYHETESDFVKYEIEKYMSFKKCPVCNGKRLRKEALSVKINGRNIGELVGMDIVSLRGFFENIELSEKDRIIAKDLIKEIIKRLKFLEDVGLDYITLERQTETLAGGEAQRVHLASQIGSGLVGIVYVLDEPSIGLHPRDIKKLIKTLKGLRDLGNTVLVVEHDAETILSSDHIIDLGPGAGVNGGYVVFSGSVEEIKNCENSITGAYLSGRKKIEIPERRKIDSKRFILIEGAKGNNLKNIDVKIPLGVFVCITGVSGSGKSTLLLDILYRALARKFYGSKYPPLEHKSIKGVEFIDKVINIDQEPIGRTPRSNPATYTGLYTYIRDFYSNLPDSKIRGFKPGRFSFNVKGGRCEACEGQGVIKVEMHFLPDVYITCDVCKGKRFNRETLEVKYKGKDISDVLEMTVDEAYEFFNDIPVIKRKLQLLKDVGLGYIKLGQPAPTLSGGEAQRIKLTKELSKVATGNTLYILDEPTTGLHFDDVRLLINILQKIVDKGNTVVVIEHNLDVIKSADWIIDLGPEGGENGGWVIAEGTPEDVSKNEKSYTGKFLKEILRK</sequence>
<evidence type="ECO:0000256" key="13">
    <source>
        <dbReference type="ARBA" id="ARBA00023204"/>
    </source>
</evidence>
<dbReference type="SUPFAM" id="SSF52540">
    <property type="entry name" value="P-loop containing nucleoside triphosphate hydrolases"/>
    <property type="match status" value="2"/>
</dbReference>
<dbReference type="SMART" id="SM00382">
    <property type="entry name" value="AAA"/>
    <property type="match status" value="1"/>
</dbReference>
<evidence type="ECO:0000256" key="5">
    <source>
        <dbReference type="ARBA" id="ARBA00022741"/>
    </source>
</evidence>
<dbReference type="PANTHER" id="PTHR43152">
    <property type="entry name" value="UVRABC SYSTEM PROTEIN A"/>
    <property type="match status" value="1"/>
</dbReference>
<feature type="binding site" evidence="17">
    <location>
        <begin position="32"/>
        <end position="39"/>
    </location>
    <ligand>
        <name>ATP</name>
        <dbReference type="ChEBI" id="CHEBI:30616"/>
    </ligand>
</feature>
<keyword evidence="2 17" id="KW-0963">Cytoplasm</keyword>
<comment type="function">
    <text evidence="17">The UvrABC repair system catalyzes the recognition and processing of DNA lesions. UvrA is an ATPase and a DNA-binding protein. A damage recognition complex composed of 2 UvrA and 2 UvrB subunits scans DNA for abnormalities. When the presence of a lesion has been verified by UvrB, the UvrA molecules dissociate.</text>
</comment>
<accession>A0A7C4YCU0</accession>
<dbReference type="GO" id="GO:0005524">
    <property type="term" value="F:ATP binding"/>
    <property type="evidence" value="ECO:0007669"/>
    <property type="project" value="UniProtKB-UniRule"/>
</dbReference>
<evidence type="ECO:0000259" key="18">
    <source>
        <dbReference type="PROSITE" id="PS50893"/>
    </source>
</evidence>
<evidence type="ECO:0000256" key="7">
    <source>
        <dbReference type="ARBA" id="ARBA00022769"/>
    </source>
</evidence>
<feature type="binding site" evidence="17">
    <location>
        <begin position="618"/>
        <end position="625"/>
    </location>
    <ligand>
        <name>ATP</name>
        <dbReference type="ChEBI" id="CHEBI:30616"/>
    </ligand>
</feature>
<keyword evidence="8 17" id="KW-0863">Zinc-finger</keyword>
<evidence type="ECO:0000256" key="9">
    <source>
        <dbReference type="ARBA" id="ARBA00022833"/>
    </source>
</evidence>
<keyword evidence="3 17" id="KW-0479">Metal-binding</keyword>
<dbReference type="Gene3D" id="3.40.50.300">
    <property type="entry name" value="P-loop containing nucleotide triphosphate hydrolases"/>
    <property type="match status" value="3"/>
</dbReference>
<feature type="zinc finger region" description="C4-type" evidence="17">
    <location>
        <begin position="252"/>
        <end position="279"/>
    </location>
</feature>